<evidence type="ECO:0000256" key="5">
    <source>
        <dbReference type="ARBA" id="ARBA00023136"/>
    </source>
</evidence>
<evidence type="ECO:0000256" key="7">
    <source>
        <dbReference type="SAM" id="Phobius"/>
    </source>
</evidence>
<dbReference type="GeneID" id="96623548"/>
<feature type="transmembrane region" description="Helical" evidence="7">
    <location>
        <begin position="53"/>
        <end position="79"/>
    </location>
</feature>
<dbReference type="Pfam" id="PF03631">
    <property type="entry name" value="Virul_fac_BrkB"/>
    <property type="match status" value="1"/>
</dbReference>
<feature type="transmembrane region" description="Helical" evidence="7">
    <location>
        <begin position="274"/>
        <end position="296"/>
    </location>
</feature>
<gene>
    <name evidence="8" type="ORF">IDM49_04815</name>
</gene>
<evidence type="ECO:0000256" key="2">
    <source>
        <dbReference type="ARBA" id="ARBA00022475"/>
    </source>
</evidence>
<dbReference type="InterPro" id="IPR017039">
    <property type="entry name" value="Virul_fac_BrkB"/>
</dbReference>
<dbReference type="PANTHER" id="PTHR30213">
    <property type="entry name" value="INNER MEMBRANE PROTEIN YHJD"/>
    <property type="match status" value="1"/>
</dbReference>
<proteinExistence type="predicted"/>
<reference evidence="8 9" key="1">
    <citation type="submission" date="2020-09" db="EMBL/GenBank/DDBJ databases">
        <title>Investigation of environmental microbes.</title>
        <authorList>
            <person name="Ou Y."/>
            <person name="Kang Q."/>
        </authorList>
    </citation>
    <scope>NUCLEOTIDE SEQUENCE [LARGE SCALE GENOMIC DNA]</scope>
    <source>
        <strain evidence="8 9">KJZ-14</strain>
    </source>
</reference>
<feature type="region of interest" description="Disordered" evidence="6">
    <location>
        <begin position="1"/>
        <end position="26"/>
    </location>
</feature>
<keyword evidence="9" id="KW-1185">Reference proteome</keyword>
<keyword evidence="5 7" id="KW-0472">Membrane</keyword>
<comment type="subcellular location">
    <subcellularLocation>
        <location evidence="1">Cell membrane</location>
        <topology evidence="1">Multi-pass membrane protein</topology>
    </subcellularLocation>
</comment>
<dbReference type="PANTHER" id="PTHR30213:SF0">
    <property type="entry name" value="UPF0761 MEMBRANE PROTEIN YIHY"/>
    <property type="match status" value="1"/>
</dbReference>
<keyword evidence="4 7" id="KW-1133">Transmembrane helix</keyword>
<accession>A0A7H2BFZ0</accession>
<keyword evidence="2" id="KW-1003">Cell membrane</keyword>
<dbReference type="AlphaFoldDB" id="A0A7H2BFZ0"/>
<evidence type="ECO:0000256" key="4">
    <source>
        <dbReference type="ARBA" id="ARBA00022989"/>
    </source>
</evidence>
<dbReference type="KEGG" id="rter:IDM49_04815"/>
<dbReference type="Proteomes" id="UP000516404">
    <property type="component" value="Chromosome"/>
</dbReference>
<protein>
    <submittedName>
        <fullName evidence="8">YihY/virulence factor BrkB family protein</fullName>
    </submittedName>
</protein>
<evidence type="ECO:0000256" key="1">
    <source>
        <dbReference type="ARBA" id="ARBA00004651"/>
    </source>
</evidence>
<name>A0A7H2BFZ0_9MICC</name>
<feature type="transmembrane region" description="Helical" evidence="7">
    <location>
        <begin position="161"/>
        <end position="183"/>
    </location>
</feature>
<feature type="transmembrane region" description="Helical" evidence="7">
    <location>
        <begin position="203"/>
        <end position="227"/>
    </location>
</feature>
<evidence type="ECO:0000256" key="6">
    <source>
        <dbReference type="SAM" id="MobiDB-lite"/>
    </source>
</evidence>
<feature type="transmembrane region" description="Helical" evidence="7">
    <location>
        <begin position="239"/>
        <end position="262"/>
    </location>
</feature>
<feature type="compositionally biased region" description="Basic and acidic residues" evidence="6">
    <location>
        <begin position="10"/>
        <end position="24"/>
    </location>
</feature>
<organism evidence="8 9">
    <name type="scientific">Rothia terrae</name>
    <dbReference type="NCBI Taxonomy" id="396015"/>
    <lineage>
        <taxon>Bacteria</taxon>
        <taxon>Bacillati</taxon>
        <taxon>Actinomycetota</taxon>
        <taxon>Actinomycetes</taxon>
        <taxon>Micrococcales</taxon>
        <taxon>Micrococcaceae</taxon>
        <taxon>Rothia</taxon>
    </lineage>
</organism>
<keyword evidence="3 7" id="KW-0812">Transmembrane</keyword>
<evidence type="ECO:0000256" key="3">
    <source>
        <dbReference type="ARBA" id="ARBA00022692"/>
    </source>
</evidence>
<sequence>MSLEELTVQRAERGSKPDSSEKPQKLTKLGKPSWIYIFKRSLREFLADGCTDLAAALTYFTVLSAVPMLLAMVSLLGVFGQGKQTTDAIISFLSDYAPSDVLSVVRGPITELTASSAAGLALVTGIVGALWTASGYIGAFGRAMNRIYDVVEGRPLWKLRLINLVITTIMVVIMVLMMLLLLTSENVLNVVGDFTGVDLSGFAAIWTYVRWFVLLLIAIVLIAILYYATPNVKQPNFRWISPGAVFALIMMGVSGAAFTFYVSNFGNYNKTYGAIGGVIILLMLIWIMNNVLLFGAQLDAEIQRARELHAGIVAEENIQIEPRDDTMAVKNLEKLDKLVEEGKEIRLSNDSGMNMQKTASKSKNINDIDLS</sequence>
<evidence type="ECO:0000313" key="8">
    <source>
        <dbReference type="EMBL" id="QNV38586.1"/>
    </source>
</evidence>
<evidence type="ECO:0000313" key="9">
    <source>
        <dbReference type="Proteomes" id="UP000516404"/>
    </source>
</evidence>
<feature type="region of interest" description="Disordered" evidence="6">
    <location>
        <begin position="350"/>
        <end position="371"/>
    </location>
</feature>
<dbReference type="GO" id="GO:0005886">
    <property type="term" value="C:plasma membrane"/>
    <property type="evidence" value="ECO:0007669"/>
    <property type="project" value="UniProtKB-SubCell"/>
</dbReference>
<dbReference type="EMBL" id="CP061539">
    <property type="protein sequence ID" value="QNV38586.1"/>
    <property type="molecule type" value="Genomic_DNA"/>
</dbReference>
<dbReference type="RefSeq" id="WP_168613678.1">
    <property type="nucleotide sequence ID" value="NZ_BAAAOX010000010.1"/>
</dbReference>
<feature type="transmembrane region" description="Helical" evidence="7">
    <location>
        <begin position="117"/>
        <end position="140"/>
    </location>
</feature>
<dbReference type="NCBIfam" id="TIGR00765">
    <property type="entry name" value="yihY_not_rbn"/>
    <property type="match status" value="1"/>
</dbReference>
<feature type="compositionally biased region" description="Polar residues" evidence="6">
    <location>
        <begin position="350"/>
        <end position="365"/>
    </location>
</feature>